<keyword evidence="2" id="KW-1185">Reference proteome</keyword>
<name>A0A9W8NJA9_9PEZI</name>
<dbReference type="VEuPathDB" id="FungiDB:F4678DRAFT_442110"/>
<dbReference type="EMBL" id="JANPWZ010000333">
    <property type="protein sequence ID" value="KAJ3577639.1"/>
    <property type="molecule type" value="Genomic_DNA"/>
</dbReference>
<evidence type="ECO:0000313" key="1">
    <source>
        <dbReference type="EMBL" id="KAJ3577639.1"/>
    </source>
</evidence>
<sequence length="277" mass="31091">MPQPLSPLEAIPEELLLLILGYAMTRNSPFQIDYIPLEGDPDPNNTSIHDKIPVHKWFYPAIQLTSSSGRKDPLSFRVSAGCPHRRDKQETHIADWIIANSVSRRMRRLGRRAFFESKSIAIRSTVLRRTFNSLTSGTGFARIVAATPEPLLSYTRHLILADASEQRPTWMLSLVHLLSEDVFPALREVTLVFGHGKSDGPEWMTAAVAVAEPLWEELRRLLGAIGVPPRIRVTETLGTLGNWPEHRSLLQKFIVPILELKERASRAKLEGLGGGQR</sequence>
<organism evidence="1 2">
    <name type="scientific">Xylaria arbuscula</name>
    <dbReference type="NCBI Taxonomy" id="114810"/>
    <lineage>
        <taxon>Eukaryota</taxon>
        <taxon>Fungi</taxon>
        <taxon>Dikarya</taxon>
        <taxon>Ascomycota</taxon>
        <taxon>Pezizomycotina</taxon>
        <taxon>Sordariomycetes</taxon>
        <taxon>Xylariomycetidae</taxon>
        <taxon>Xylariales</taxon>
        <taxon>Xylariaceae</taxon>
        <taxon>Xylaria</taxon>
    </lineage>
</organism>
<comment type="caution">
    <text evidence="1">The sequence shown here is derived from an EMBL/GenBank/DDBJ whole genome shotgun (WGS) entry which is preliminary data.</text>
</comment>
<evidence type="ECO:0000313" key="2">
    <source>
        <dbReference type="Proteomes" id="UP001148614"/>
    </source>
</evidence>
<proteinExistence type="predicted"/>
<dbReference type="OrthoDB" id="5340558at2759"/>
<reference evidence="1" key="1">
    <citation type="submission" date="2022-07" db="EMBL/GenBank/DDBJ databases">
        <title>Genome Sequence of Xylaria arbuscula.</title>
        <authorList>
            <person name="Buettner E."/>
        </authorList>
    </citation>
    <scope>NUCLEOTIDE SEQUENCE</scope>
    <source>
        <strain evidence="1">VT107</strain>
    </source>
</reference>
<dbReference type="Proteomes" id="UP001148614">
    <property type="component" value="Unassembled WGS sequence"/>
</dbReference>
<protein>
    <submittedName>
        <fullName evidence="1">Uncharacterized protein</fullName>
    </submittedName>
</protein>
<gene>
    <name evidence="1" type="ORF">NPX13_g2927</name>
</gene>
<dbReference type="AlphaFoldDB" id="A0A9W8NJA9"/>
<accession>A0A9W8NJA9</accession>